<dbReference type="OrthoDB" id="2747330at2759"/>
<evidence type="ECO:0000256" key="5">
    <source>
        <dbReference type="PIRSR" id="PIRSR601461-1"/>
    </source>
</evidence>
<gene>
    <name evidence="7" type="ORF">BP6252_13661</name>
</gene>
<dbReference type="AlphaFoldDB" id="A0A3D8Q9A9"/>
<sequence>MASVLAGTRNGEFIIPVSVGANTLYMGVDTGSADLWVFSRELRQNQNEIDGVYKPSVYSSKSPDKTWAISYADGTSASGDVYYDVVGIDDVWVMQQAVEVATKISRNLERDDGLDGILGLGFSNLNRVKPEREKTFFENAKSQLELPLFVAILKHDNFGTYDFGFINSSKYTGELSYFDVDSSHGHWSFKISGYDLGSGEIANDPLESVIDTGASLIFLPDYIVDAYYQQIIGAEKNTQVGEWTVPCSTYLPSFTVVVGDYKAIILGNMLKLGPIKKGSSQCVGGIQSNMGAGVGIFGHVFLKTQYVVFDDRGPRLGFASQS</sequence>
<feature type="active site" evidence="5">
    <location>
        <position position="211"/>
    </location>
</feature>
<keyword evidence="3" id="KW-0064">Aspartyl protease</keyword>
<dbReference type="InterPro" id="IPR034163">
    <property type="entry name" value="Aspergillopepsin-like_cat_dom"/>
</dbReference>
<evidence type="ECO:0000313" key="8">
    <source>
        <dbReference type="Proteomes" id="UP000256645"/>
    </source>
</evidence>
<dbReference type="InterPro" id="IPR033121">
    <property type="entry name" value="PEPTIDASE_A1"/>
</dbReference>
<dbReference type="PROSITE" id="PS51767">
    <property type="entry name" value="PEPTIDASE_A1"/>
    <property type="match status" value="1"/>
</dbReference>
<dbReference type="CDD" id="cd06097">
    <property type="entry name" value="Aspergillopepsin_like"/>
    <property type="match status" value="1"/>
</dbReference>
<reference evidence="7 8" key="1">
    <citation type="journal article" date="2018" name="IMA Fungus">
        <title>IMA Genome-F 9: Draft genome sequence of Annulohypoxylon stygium, Aspergillus mulundensis, Berkeleyomyces basicola (syn. Thielaviopsis basicola), Ceratocystis smalleyi, two Cercospora beticola strains, Coleophoma cylindrospora, Fusarium fracticaudum, Phialophora cf. hyalina, and Morchella septimelata.</title>
        <authorList>
            <person name="Wingfield B.D."/>
            <person name="Bills G.F."/>
            <person name="Dong Y."/>
            <person name="Huang W."/>
            <person name="Nel W.J."/>
            <person name="Swalarsk-Parry B.S."/>
            <person name="Vaghefi N."/>
            <person name="Wilken P.M."/>
            <person name="An Z."/>
            <person name="de Beer Z.W."/>
            <person name="De Vos L."/>
            <person name="Chen L."/>
            <person name="Duong T.A."/>
            <person name="Gao Y."/>
            <person name="Hammerbacher A."/>
            <person name="Kikkert J.R."/>
            <person name="Li Y."/>
            <person name="Li H."/>
            <person name="Li K."/>
            <person name="Li Q."/>
            <person name="Liu X."/>
            <person name="Ma X."/>
            <person name="Naidoo K."/>
            <person name="Pethybridge S.J."/>
            <person name="Sun J."/>
            <person name="Steenkamp E.T."/>
            <person name="van der Nest M.A."/>
            <person name="van Wyk S."/>
            <person name="Wingfield M.J."/>
            <person name="Xiong C."/>
            <person name="Yue Q."/>
            <person name="Zhang X."/>
        </authorList>
    </citation>
    <scope>NUCLEOTIDE SEQUENCE [LARGE SCALE GENOMIC DNA]</scope>
    <source>
        <strain evidence="7 8">BP6252</strain>
    </source>
</reference>
<protein>
    <recommendedName>
        <fullName evidence="6">Peptidase A1 domain-containing protein</fullName>
    </recommendedName>
</protein>
<evidence type="ECO:0000256" key="2">
    <source>
        <dbReference type="ARBA" id="ARBA00022670"/>
    </source>
</evidence>
<dbReference type="PANTHER" id="PTHR47966">
    <property type="entry name" value="BETA-SITE APP-CLEAVING ENZYME, ISOFORM A-RELATED"/>
    <property type="match status" value="1"/>
</dbReference>
<dbReference type="EMBL" id="PDLM01000018">
    <property type="protein sequence ID" value="RDW58250.1"/>
    <property type="molecule type" value="Genomic_DNA"/>
</dbReference>
<evidence type="ECO:0000313" key="7">
    <source>
        <dbReference type="EMBL" id="RDW58250.1"/>
    </source>
</evidence>
<dbReference type="PANTHER" id="PTHR47966:SF2">
    <property type="entry name" value="ASPERGILLOPEPSIN-1-RELATED"/>
    <property type="match status" value="1"/>
</dbReference>
<dbReference type="PRINTS" id="PR00792">
    <property type="entry name" value="PEPSIN"/>
</dbReference>
<evidence type="ECO:0000256" key="3">
    <source>
        <dbReference type="ARBA" id="ARBA00022750"/>
    </source>
</evidence>
<keyword evidence="4" id="KW-0378">Hydrolase</keyword>
<keyword evidence="8" id="KW-1185">Reference proteome</keyword>
<feature type="active site" evidence="5">
    <location>
        <position position="29"/>
    </location>
</feature>
<dbReference type="GO" id="GO:0004190">
    <property type="term" value="F:aspartic-type endopeptidase activity"/>
    <property type="evidence" value="ECO:0007669"/>
    <property type="project" value="UniProtKB-KW"/>
</dbReference>
<dbReference type="GO" id="GO:0006508">
    <property type="term" value="P:proteolysis"/>
    <property type="evidence" value="ECO:0007669"/>
    <property type="project" value="UniProtKB-KW"/>
</dbReference>
<accession>A0A3D8Q9A9</accession>
<organism evidence="7 8">
    <name type="scientific">Coleophoma cylindrospora</name>
    <dbReference type="NCBI Taxonomy" id="1849047"/>
    <lineage>
        <taxon>Eukaryota</taxon>
        <taxon>Fungi</taxon>
        <taxon>Dikarya</taxon>
        <taxon>Ascomycota</taxon>
        <taxon>Pezizomycotina</taxon>
        <taxon>Leotiomycetes</taxon>
        <taxon>Helotiales</taxon>
        <taxon>Dermateaceae</taxon>
        <taxon>Coleophoma</taxon>
    </lineage>
</organism>
<dbReference type="STRING" id="1849047.A0A3D8Q9A9"/>
<comment type="caution">
    <text evidence="7">The sequence shown here is derived from an EMBL/GenBank/DDBJ whole genome shotgun (WGS) entry which is preliminary data.</text>
</comment>
<evidence type="ECO:0000259" key="6">
    <source>
        <dbReference type="PROSITE" id="PS51767"/>
    </source>
</evidence>
<dbReference type="Pfam" id="PF00026">
    <property type="entry name" value="Asp"/>
    <property type="match status" value="1"/>
</dbReference>
<keyword evidence="2" id="KW-0645">Protease</keyword>
<dbReference type="SUPFAM" id="SSF50630">
    <property type="entry name" value="Acid proteases"/>
    <property type="match status" value="1"/>
</dbReference>
<dbReference type="Gene3D" id="2.40.70.10">
    <property type="entry name" value="Acid Proteases"/>
    <property type="match status" value="2"/>
</dbReference>
<comment type="similarity">
    <text evidence="1">Belongs to the peptidase A1 family.</text>
</comment>
<evidence type="ECO:0000256" key="4">
    <source>
        <dbReference type="ARBA" id="ARBA00022801"/>
    </source>
</evidence>
<dbReference type="InterPro" id="IPR021109">
    <property type="entry name" value="Peptidase_aspartic_dom_sf"/>
</dbReference>
<name>A0A3D8Q9A9_9HELO</name>
<feature type="domain" description="Peptidase A1" evidence="6">
    <location>
        <begin position="13"/>
        <end position="319"/>
    </location>
</feature>
<dbReference type="Proteomes" id="UP000256645">
    <property type="component" value="Unassembled WGS sequence"/>
</dbReference>
<proteinExistence type="inferred from homology"/>
<evidence type="ECO:0000256" key="1">
    <source>
        <dbReference type="ARBA" id="ARBA00007447"/>
    </source>
</evidence>
<dbReference type="InterPro" id="IPR001461">
    <property type="entry name" value="Aspartic_peptidase_A1"/>
</dbReference>